<dbReference type="RefSeq" id="WP_215921150.1">
    <property type="nucleotide sequence ID" value="NZ_JAHKNI010000010.1"/>
</dbReference>
<keyword evidence="2" id="KW-1185">Reference proteome</keyword>
<name>A0ABS6B647_9NOCA</name>
<proteinExistence type="predicted"/>
<evidence type="ECO:0000313" key="2">
    <source>
        <dbReference type="Proteomes" id="UP000733379"/>
    </source>
</evidence>
<evidence type="ECO:0008006" key="3">
    <source>
        <dbReference type="Google" id="ProtNLM"/>
    </source>
</evidence>
<dbReference type="Proteomes" id="UP000733379">
    <property type="component" value="Unassembled WGS sequence"/>
</dbReference>
<organism evidence="1 2">
    <name type="scientific">Nocardia albiluteola</name>
    <dbReference type="NCBI Taxonomy" id="2842303"/>
    <lineage>
        <taxon>Bacteria</taxon>
        <taxon>Bacillati</taxon>
        <taxon>Actinomycetota</taxon>
        <taxon>Actinomycetes</taxon>
        <taxon>Mycobacteriales</taxon>
        <taxon>Nocardiaceae</taxon>
        <taxon>Nocardia</taxon>
    </lineage>
</organism>
<dbReference type="EMBL" id="JAHKNI010000010">
    <property type="protein sequence ID" value="MBU3065206.1"/>
    <property type="molecule type" value="Genomic_DNA"/>
</dbReference>
<protein>
    <recommendedName>
        <fullName evidence="3">Glycosyltransferase family 1 protein</fullName>
    </recommendedName>
</protein>
<comment type="caution">
    <text evidence="1">The sequence shown here is derived from an EMBL/GenBank/DDBJ whole genome shotgun (WGS) entry which is preliminary data.</text>
</comment>
<sequence>MHFTVALADRQPLTACFHDVMIAIAGGLRQLGHTAVDSHGFDPDRITIAFGYYRTIDRFPERSVVYQLEPVCDWTLRRGQVPVDALRRNVVWDYSRYNVEQLRRCGVEAHYVPIGHHPCLQRVVPAPEQDIDVLFYGAPTARRRLILNELRRRGLRTVAVHDIFGAALDPIIARAKVVLNIHSLRQYHPLESVRVGYLLSNTKAVVAELNRDDDDDDLAAGIAGVPYPRLVDTCIGLVRDDAARSALAAAGHRIISARPTAAVLDAVLHTAAALDPLAGAWGPRW</sequence>
<reference evidence="1 2" key="1">
    <citation type="submission" date="2021-06" db="EMBL/GenBank/DDBJ databases">
        <title>Actinomycetes sequencing.</title>
        <authorList>
            <person name="Shan Q."/>
        </authorList>
    </citation>
    <scope>NUCLEOTIDE SEQUENCE [LARGE SCALE GENOMIC DNA]</scope>
    <source>
        <strain evidence="1 2">NEAU-G5</strain>
    </source>
</reference>
<evidence type="ECO:0000313" key="1">
    <source>
        <dbReference type="EMBL" id="MBU3065206.1"/>
    </source>
</evidence>
<accession>A0ABS6B647</accession>
<gene>
    <name evidence="1" type="ORF">KO481_27225</name>
</gene>